<dbReference type="SUPFAM" id="SSF47823">
    <property type="entry name" value="lambda integrase-like, N-terminal domain"/>
    <property type="match status" value="1"/>
</dbReference>
<keyword evidence="5" id="KW-1185">Reference proteome</keyword>
<comment type="caution">
    <text evidence="4">The sequence shown here is derived from an EMBL/GenBank/DDBJ whole genome shotgun (WGS) entry which is preliminary data.</text>
</comment>
<dbReference type="InterPro" id="IPR002104">
    <property type="entry name" value="Integrase_catalytic"/>
</dbReference>
<protein>
    <submittedName>
        <fullName evidence="4">Tyrosine-type recombinase/integrase</fullName>
    </submittedName>
</protein>
<evidence type="ECO:0000256" key="2">
    <source>
        <dbReference type="ARBA" id="ARBA00023172"/>
    </source>
</evidence>
<organism evidence="4 5">
    <name type="scientific">Microbispora bryophytorum subsp. camponoti</name>
    <dbReference type="NCBI Taxonomy" id="1677852"/>
    <lineage>
        <taxon>Bacteria</taxon>
        <taxon>Bacillati</taxon>
        <taxon>Actinomycetota</taxon>
        <taxon>Actinomycetes</taxon>
        <taxon>Streptosporangiales</taxon>
        <taxon>Streptosporangiaceae</taxon>
        <taxon>Microbispora</taxon>
    </lineage>
</organism>
<evidence type="ECO:0000313" key="5">
    <source>
        <dbReference type="Proteomes" id="UP000653231"/>
    </source>
</evidence>
<proteinExistence type="predicted"/>
<dbReference type="Gene3D" id="1.10.443.10">
    <property type="entry name" value="Intergrase catalytic core"/>
    <property type="match status" value="1"/>
</dbReference>
<evidence type="ECO:0000259" key="3">
    <source>
        <dbReference type="PROSITE" id="PS51898"/>
    </source>
</evidence>
<name>A0ABR8L838_9ACTN</name>
<dbReference type="InterPro" id="IPR011010">
    <property type="entry name" value="DNA_brk_join_enz"/>
</dbReference>
<evidence type="ECO:0000256" key="1">
    <source>
        <dbReference type="ARBA" id="ARBA00023125"/>
    </source>
</evidence>
<dbReference type="Proteomes" id="UP000653231">
    <property type="component" value="Unassembled WGS sequence"/>
</dbReference>
<dbReference type="RefSeq" id="WP_191054316.1">
    <property type="nucleotide sequence ID" value="NZ_JACXRZ010000026.1"/>
</dbReference>
<dbReference type="Gene3D" id="1.10.150.130">
    <property type="match status" value="1"/>
</dbReference>
<keyword evidence="2" id="KW-0233">DNA recombination</keyword>
<reference evidence="4 5" key="1">
    <citation type="submission" date="2020-09" db="EMBL/GenBank/DDBJ databases">
        <title>Actinomycete isolated from the Camponotus japonicus Mayr.</title>
        <authorList>
            <person name="Gong X."/>
        </authorList>
    </citation>
    <scope>NUCLEOTIDE SEQUENCE [LARGE SCALE GENOMIC DNA]</scope>
    <source>
        <strain evidence="4 5">2C-HV3</strain>
    </source>
</reference>
<gene>
    <name evidence="4" type="ORF">IEQ31_28370</name>
</gene>
<dbReference type="PROSITE" id="PS51898">
    <property type="entry name" value="TYR_RECOMBINASE"/>
    <property type="match status" value="1"/>
</dbReference>
<dbReference type="EMBL" id="JACXRZ010000026">
    <property type="protein sequence ID" value="MBD3147078.1"/>
    <property type="molecule type" value="Genomic_DNA"/>
</dbReference>
<feature type="domain" description="Tyr recombinase" evidence="3">
    <location>
        <begin position="137"/>
        <end position="335"/>
    </location>
</feature>
<sequence>MERQIDGVVLRGKVVPAGGDLPAPGAPREYLTPEAAALIYDGVAENTRTAYRRAWTRFESWCEQYGFSPLPCGELTLANYVASMVIAGLYPATIDQAIACILSRHELAHQPKPNTRAARHALRGYKRRLLDDGWRQRKAPPILPEQLHAMVAALPRTVAGMRDQFILVVGWWMMARRSELVALDDVDLRFVKEGLEVYVASSKTDQEARGTVCPLPYGQWADTCPVRVTQQWLEVLASRSARAAVLRAVDRNGHFRDRLTAQSIDLRVKTAAKAAGLDNPGSYSAHSLRAGGASAAAAVGRSMLAIARHGRWVETSPVVHGYVRAADMWRDNPMRGLGV</sequence>
<evidence type="ECO:0000313" key="4">
    <source>
        <dbReference type="EMBL" id="MBD3147078.1"/>
    </source>
</evidence>
<dbReference type="PANTHER" id="PTHR34605">
    <property type="entry name" value="PHAGE_INTEGRASE DOMAIN-CONTAINING PROTEIN"/>
    <property type="match status" value="1"/>
</dbReference>
<dbReference type="InterPro" id="IPR013762">
    <property type="entry name" value="Integrase-like_cat_sf"/>
</dbReference>
<dbReference type="SUPFAM" id="SSF56349">
    <property type="entry name" value="DNA breaking-rejoining enzymes"/>
    <property type="match status" value="1"/>
</dbReference>
<keyword evidence="1" id="KW-0238">DNA-binding</keyword>
<accession>A0ABR8L838</accession>
<dbReference type="InterPro" id="IPR010998">
    <property type="entry name" value="Integrase_recombinase_N"/>
</dbReference>
<dbReference type="InterPro" id="IPR052925">
    <property type="entry name" value="Phage_Integrase-like_Recomb"/>
</dbReference>
<dbReference type="PANTHER" id="PTHR34605:SF4">
    <property type="entry name" value="DNA ADENINE METHYLTRANSFERASE"/>
    <property type="match status" value="1"/>
</dbReference>